<dbReference type="CDD" id="cd08946">
    <property type="entry name" value="SDR_e"/>
    <property type="match status" value="1"/>
</dbReference>
<sequence length="280" mass="30061">MIALTGATGFVGSQILKALLARGARVRVIVREPAKLDSALLHASSSLDIVTTQDLFAESKARLSDLLSGTETLVHAAWYAEPGKYLTAERNLDCLTGTIALAKAFATAGGKRFVGLGTCAEYDADAGMLRVDTPLKPNTLYAACKASTYLLLSQTLSAAGLAFAWCRLFYLFGEGEDARRLVPHLHRQLSQGQPVDLTSGRQIRDFLDVADAGRMIADIALSSREGAENICSGVPVTVRQLAEGIADVYGRRDLLRFGARPDNLFDPACVVGVCEEVQER</sequence>
<dbReference type="InterPro" id="IPR036291">
    <property type="entry name" value="NAD(P)-bd_dom_sf"/>
</dbReference>
<dbReference type="InterPro" id="IPR001509">
    <property type="entry name" value="Epimerase_deHydtase"/>
</dbReference>
<gene>
    <name evidence="2" type="ORF">CKO31_14295</name>
</gene>
<evidence type="ECO:0000313" key="3">
    <source>
        <dbReference type="Proteomes" id="UP000748752"/>
    </source>
</evidence>
<dbReference type="Proteomes" id="UP000748752">
    <property type="component" value="Unassembled WGS sequence"/>
</dbReference>
<comment type="caution">
    <text evidence="2">The sequence shown here is derived from an EMBL/GenBank/DDBJ whole genome shotgun (WGS) entry which is preliminary data.</text>
</comment>
<name>A0ABS1CK99_9GAMM</name>
<dbReference type="Pfam" id="PF01370">
    <property type="entry name" value="Epimerase"/>
    <property type="match status" value="1"/>
</dbReference>
<dbReference type="SUPFAM" id="SSF51735">
    <property type="entry name" value="NAD(P)-binding Rossmann-fold domains"/>
    <property type="match status" value="1"/>
</dbReference>
<dbReference type="PANTHER" id="PTHR43245">
    <property type="entry name" value="BIFUNCTIONAL POLYMYXIN RESISTANCE PROTEIN ARNA"/>
    <property type="match status" value="1"/>
</dbReference>
<dbReference type="PANTHER" id="PTHR43245:SF13">
    <property type="entry name" value="UDP-D-APIOSE_UDP-D-XYLOSE SYNTHASE 2"/>
    <property type="match status" value="1"/>
</dbReference>
<evidence type="ECO:0000259" key="1">
    <source>
        <dbReference type="Pfam" id="PF01370"/>
    </source>
</evidence>
<organism evidence="2 3">
    <name type="scientific">Thiohalocapsa halophila</name>
    <dbReference type="NCBI Taxonomy" id="69359"/>
    <lineage>
        <taxon>Bacteria</taxon>
        <taxon>Pseudomonadati</taxon>
        <taxon>Pseudomonadota</taxon>
        <taxon>Gammaproteobacteria</taxon>
        <taxon>Chromatiales</taxon>
        <taxon>Chromatiaceae</taxon>
        <taxon>Thiohalocapsa</taxon>
    </lineage>
</organism>
<keyword evidence="3" id="KW-1185">Reference proteome</keyword>
<proteinExistence type="predicted"/>
<dbReference type="InterPro" id="IPR050177">
    <property type="entry name" value="Lipid_A_modif_metabolic_enz"/>
</dbReference>
<accession>A0ABS1CK99</accession>
<dbReference type="RefSeq" id="WP_200238817.1">
    <property type="nucleotide sequence ID" value="NZ_NRRV01000034.1"/>
</dbReference>
<protein>
    <submittedName>
        <fullName evidence="2">NAD-dependent epimerase/dehydratase</fullName>
    </submittedName>
</protein>
<evidence type="ECO:0000313" key="2">
    <source>
        <dbReference type="EMBL" id="MBK1631884.1"/>
    </source>
</evidence>
<dbReference type="EMBL" id="NRRV01000034">
    <property type="protein sequence ID" value="MBK1631884.1"/>
    <property type="molecule type" value="Genomic_DNA"/>
</dbReference>
<dbReference type="Gene3D" id="3.40.50.720">
    <property type="entry name" value="NAD(P)-binding Rossmann-like Domain"/>
    <property type="match status" value="1"/>
</dbReference>
<feature type="domain" description="NAD-dependent epimerase/dehydratase" evidence="1">
    <location>
        <begin position="2"/>
        <end position="223"/>
    </location>
</feature>
<reference evidence="2 3" key="1">
    <citation type="journal article" date="2020" name="Microorganisms">
        <title>Osmotic Adaptation and Compatible Solute Biosynthesis of Phototrophic Bacteria as Revealed from Genome Analyses.</title>
        <authorList>
            <person name="Imhoff J.F."/>
            <person name="Rahn T."/>
            <person name="Kunzel S."/>
            <person name="Keller A."/>
            <person name="Neulinger S.C."/>
        </authorList>
    </citation>
    <scope>NUCLEOTIDE SEQUENCE [LARGE SCALE GENOMIC DNA]</scope>
    <source>
        <strain evidence="2 3">DSM 6210</strain>
    </source>
</reference>